<dbReference type="SUPFAM" id="SSF47954">
    <property type="entry name" value="Cyclin-like"/>
    <property type="match status" value="1"/>
</dbReference>
<dbReference type="Proteomes" id="UP000006790">
    <property type="component" value="Chromosome 3"/>
</dbReference>
<dbReference type="InParanoid" id="G8JRF4"/>
<organism evidence="2 3">
    <name type="scientific">Eremothecium cymbalariae (strain CBS 270.75 / DBVPG 7215 / KCTC 17166 / NRRL Y-17582)</name>
    <name type="common">Yeast</name>
    <dbReference type="NCBI Taxonomy" id="931890"/>
    <lineage>
        <taxon>Eukaryota</taxon>
        <taxon>Fungi</taxon>
        <taxon>Dikarya</taxon>
        <taxon>Ascomycota</taxon>
        <taxon>Saccharomycotina</taxon>
        <taxon>Saccharomycetes</taxon>
        <taxon>Saccharomycetales</taxon>
        <taxon>Saccharomycetaceae</taxon>
        <taxon>Eremothecium</taxon>
    </lineage>
</organism>
<accession>G8JRF4</accession>
<proteinExistence type="predicted"/>
<dbReference type="GeneID" id="11468823"/>
<dbReference type="GO" id="GO:0016242">
    <property type="term" value="P:negative regulation of macroautophagy"/>
    <property type="evidence" value="ECO:0007669"/>
    <property type="project" value="EnsemblFungi"/>
</dbReference>
<dbReference type="GO" id="GO:0031647">
    <property type="term" value="P:regulation of protein stability"/>
    <property type="evidence" value="ECO:0007669"/>
    <property type="project" value="EnsemblFungi"/>
</dbReference>
<sequence length="231" mass="26839">MQEVFLSGKQTPFTNSSKLPSLSLVSLHKIGRLQKNSSMVLILQISKLLAALTFNFSTEKINNSKRFIATFLIEIFRRSKCSRNIMLLATYYFHKLYQSVLNIEPQSSIPEFARSSKRMFLCCLIIAHKFNQDITFSMKTWSHITGLPSKDISIMERWALGKLEYRLYTYTEELCTWTENVLLTDYETLSSSHRSDSTKRLREKVEEHTNTSDNDICTWNSSSKRLCKCTN</sequence>
<dbReference type="Gene3D" id="1.10.472.10">
    <property type="entry name" value="Cyclin-like"/>
    <property type="match status" value="1"/>
</dbReference>
<dbReference type="InterPro" id="IPR013922">
    <property type="entry name" value="Cyclin_PHO80-like"/>
</dbReference>
<evidence type="ECO:0000313" key="2">
    <source>
        <dbReference type="EMBL" id="AET38723.1"/>
    </source>
</evidence>
<dbReference type="GO" id="GO:0005634">
    <property type="term" value="C:nucleus"/>
    <property type="evidence" value="ECO:0007669"/>
    <property type="project" value="EnsemblFungi"/>
</dbReference>
<protein>
    <recommendedName>
        <fullName evidence="1">Cyclin N-terminal domain-containing protein</fullName>
    </recommendedName>
</protein>
<dbReference type="CDD" id="cd20557">
    <property type="entry name" value="CYCLIN_ScPCL1-like"/>
    <property type="match status" value="1"/>
</dbReference>
<dbReference type="AlphaFoldDB" id="G8JRF4"/>
<dbReference type="RefSeq" id="XP_003645540.1">
    <property type="nucleotide sequence ID" value="XM_003645492.1"/>
</dbReference>
<dbReference type="KEGG" id="erc:Ecym_3226"/>
<feature type="domain" description="Cyclin N-terminal" evidence="1">
    <location>
        <begin position="59"/>
        <end position="167"/>
    </location>
</feature>
<evidence type="ECO:0000313" key="3">
    <source>
        <dbReference type="Proteomes" id="UP000006790"/>
    </source>
</evidence>
<dbReference type="Pfam" id="PF00134">
    <property type="entry name" value="Cyclin_N"/>
    <property type="match status" value="1"/>
</dbReference>
<keyword evidence="3" id="KW-1185">Reference proteome</keyword>
<dbReference type="HOGENOM" id="CLU_101101_1_0_1"/>
<dbReference type="PANTHER" id="PTHR15615">
    <property type="match status" value="1"/>
</dbReference>
<dbReference type="GO" id="GO:0016538">
    <property type="term" value="F:cyclin-dependent protein serine/threonine kinase regulator activity"/>
    <property type="evidence" value="ECO:0007669"/>
    <property type="project" value="EnsemblFungi"/>
</dbReference>
<dbReference type="InterPro" id="IPR006671">
    <property type="entry name" value="Cyclin_N"/>
</dbReference>
<reference evidence="3" key="1">
    <citation type="journal article" date="2012" name="G3 (Bethesda)">
        <title>Pichia sorbitophila, an interspecies yeast hybrid reveals early steps of genome resolution following polyploidization.</title>
        <authorList>
            <person name="Leh Louis V."/>
            <person name="Despons L."/>
            <person name="Friedrich A."/>
            <person name="Martin T."/>
            <person name="Durrens P."/>
            <person name="Casaregola S."/>
            <person name="Neuveglise C."/>
            <person name="Fairhead C."/>
            <person name="Marck C."/>
            <person name="Cruz J.A."/>
            <person name="Straub M.L."/>
            <person name="Kugler V."/>
            <person name="Sacerdot C."/>
            <person name="Uzunov Z."/>
            <person name="Thierry A."/>
            <person name="Weiss S."/>
            <person name="Bleykasten C."/>
            <person name="De Montigny J."/>
            <person name="Jacques N."/>
            <person name="Jung P."/>
            <person name="Lemaire M."/>
            <person name="Mallet S."/>
            <person name="Morel G."/>
            <person name="Richard G.F."/>
            <person name="Sarkar A."/>
            <person name="Savel G."/>
            <person name="Schacherer J."/>
            <person name="Seret M.L."/>
            <person name="Talla E."/>
            <person name="Samson G."/>
            <person name="Jubin C."/>
            <person name="Poulain J."/>
            <person name="Vacherie B."/>
            <person name="Barbe V."/>
            <person name="Pelletier E."/>
            <person name="Sherman D.J."/>
            <person name="Westhof E."/>
            <person name="Weissenbach J."/>
            <person name="Baret P.V."/>
            <person name="Wincker P."/>
            <person name="Gaillardin C."/>
            <person name="Dujon B."/>
            <person name="Souciet J.L."/>
        </authorList>
    </citation>
    <scope>NUCLEOTIDE SEQUENCE [LARGE SCALE GENOMIC DNA]</scope>
    <source>
        <strain evidence="3">CBS 270.75 / DBVPG 7215 / KCTC 17166 / NRRL Y-17582</strain>
    </source>
</reference>
<dbReference type="InterPro" id="IPR036915">
    <property type="entry name" value="Cyclin-like_sf"/>
</dbReference>
<dbReference type="STRING" id="931890.G8JRF4"/>
<dbReference type="OMA" id="DYDANSW"/>
<gene>
    <name evidence="2" type="ordered locus">Ecym_3226</name>
</gene>
<dbReference type="GO" id="GO:0019901">
    <property type="term" value="F:protein kinase binding"/>
    <property type="evidence" value="ECO:0007669"/>
    <property type="project" value="InterPro"/>
</dbReference>
<dbReference type="OrthoDB" id="286814at2759"/>
<dbReference type="EMBL" id="CP002499">
    <property type="protein sequence ID" value="AET38723.1"/>
    <property type="molecule type" value="Genomic_DNA"/>
</dbReference>
<name>G8JRF4_ERECY</name>
<dbReference type="eggNOG" id="KOG1674">
    <property type="taxonomic scope" value="Eukaryota"/>
</dbReference>
<dbReference type="FunCoup" id="G8JRF4">
    <property type="interactions" value="122"/>
</dbReference>
<dbReference type="GO" id="GO:0000307">
    <property type="term" value="C:cyclin-dependent protein kinase holoenzyme complex"/>
    <property type="evidence" value="ECO:0007669"/>
    <property type="project" value="EnsemblFungi"/>
</dbReference>
<evidence type="ECO:0000259" key="1">
    <source>
        <dbReference type="Pfam" id="PF00134"/>
    </source>
</evidence>
<dbReference type="PANTHER" id="PTHR15615:SF36">
    <property type="entry name" value="PHO85 CYCLIN-5"/>
    <property type="match status" value="1"/>
</dbReference>